<reference evidence="3" key="1">
    <citation type="submission" date="2016-10" db="EMBL/GenBank/DDBJ databases">
        <authorList>
            <person name="Varghese N."/>
            <person name="Submissions S."/>
        </authorList>
    </citation>
    <scope>NUCLEOTIDE SEQUENCE [LARGE SCALE GENOMIC DNA]</scope>
    <source>
        <strain evidence="3">Nm44</strain>
    </source>
</reference>
<dbReference type="InterPro" id="IPR029058">
    <property type="entry name" value="AB_hydrolase_fold"/>
</dbReference>
<dbReference type="AlphaFoldDB" id="A0A1I4JLZ2"/>
<evidence type="ECO:0008006" key="4">
    <source>
        <dbReference type="Google" id="ProtNLM"/>
    </source>
</evidence>
<keyword evidence="1" id="KW-0472">Membrane</keyword>
<keyword evidence="1" id="KW-0812">Transmembrane</keyword>
<protein>
    <recommendedName>
        <fullName evidence="4">Serine aminopeptidase S33 domain-containing protein</fullName>
    </recommendedName>
</protein>
<proteinExistence type="predicted"/>
<dbReference type="PROSITE" id="PS51257">
    <property type="entry name" value="PROKAR_LIPOPROTEIN"/>
    <property type="match status" value="1"/>
</dbReference>
<dbReference type="Gene3D" id="3.40.50.1820">
    <property type="entry name" value="alpha/beta hydrolase"/>
    <property type="match status" value="1"/>
</dbReference>
<feature type="transmembrane region" description="Helical" evidence="1">
    <location>
        <begin position="14"/>
        <end position="39"/>
    </location>
</feature>
<dbReference type="SUPFAM" id="SSF53474">
    <property type="entry name" value="alpha/beta-Hydrolases"/>
    <property type="match status" value="1"/>
</dbReference>
<feature type="transmembrane region" description="Helical" evidence="1">
    <location>
        <begin position="199"/>
        <end position="220"/>
    </location>
</feature>
<keyword evidence="3" id="KW-1185">Reference proteome</keyword>
<gene>
    <name evidence="2" type="ORF">SAMN05421863_1002107</name>
</gene>
<organism evidence="2 3">
    <name type="scientific">Nitrosomonas communis</name>
    <dbReference type="NCBI Taxonomy" id="44574"/>
    <lineage>
        <taxon>Bacteria</taxon>
        <taxon>Pseudomonadati</taxon>
        <taxon>Pseudomonadota</taxon>
        <taxon>Betaproteobacteria</taxon>
        <taxon>Nitrosomonadales</taxon>
        <taxon>Nitrosomonadaceae</taxon>
        <taxon>Nitrosomonas</taxon>
    </lineage>
</organism>
<evidence type="ECO:0000313" key="3">
    <source>
        <dbReference type="Proteomes" id="UP000183287"/>
    </source>
</evidence>
<dbReference type="EMBL" id="FOUB01000002">
    <property type="protein sequence ID" value="SFL67281.1"/>
    <property type="molecule type" value="Genomic_DNA"/>
</dbReference>
<accession>A0A1I4JLZ2</accession>
<dbReference type="PANTHER" id="PTHR12277">
    <property type="entry name" value="ALPHA/BETA HYDROLASE DOMAIN-CONTAINING PROTEIN"/>
    <property type="match status" value="1"/>
</dbReference>
<keyword evidence="1" id="KW-1133">Transmembrane helix</keyword>
<evidence type="ECO:0000256" key="1">
    <source>
        <dbReference type="SAM" id="Phobius"/>
    </source>
</evidence>
<sequence>MRSLKKLKVKLPSYQLSIVIIVAILVSFLGGCATKLMLYPEMARRIEARYLPSSLSNQHRVKKVRVRNDSGYELHGLLFEAEGDSGTVMVSGGNAMPRSHTLEYYRFLLGHGFRVLVFSFQGYDENQGRSDLNSLVGDAAAYYAYLKSEYPGEEVAYMGHSISSAVALCLPLRVAALSAIVVEGSLDPKSIAYTKLKQLWYLFPLYPILLPTAVVVSITVPDKLDVAECVTAYSNIPITFVHHPDDVVTPFEQAFDLFSTYQGNKQFLIPRYSMPPQYHTSLLNDVTIQNEIVRFLQDHLSTRPRSN</sequence>
<evidence type="ECO:0000313" key="2">
    <source>
        <dbReference type="EMBL" id="SFL67281.1"/>
    </source>
</evidence>
<name>A0A1I4JLZ2_9PROT</name>
<dbReference type="PANTHER" id="PTHR12277:SF81">
    <property type="entry name" value="PROTEIN ABHD13"/>
    <property type="match status" value="1"/>
</dbReference>
<dbReference type="Proteomes" id="UP000183287">
    <property type="component" value="Unassembled WGS sequence"/>
</dbReference>